<name>A0AA37WWC8_9GAMM</name>
<evidence type="ECO:0000313" key="2">
    <source>
        <dbReference type="EMBL" id="GLS83388.1"/>
    </source>
</evidence>
<dbReference type="EMBL" id="BSPO01000002">
    <property type="protein sequence ID" value="GLS83388.1"/>
    <property type="molecule type" value="Genomic_DNA"/>
</dbReference>
<dbReference type="InterPro" id="IPR005625">
    <property type="entry name" value="PepSY-ass_TM"/>
</dbReference>
<feature type="transmembrane region" description="Helical" evidence="1">
    <location>
        <begin position="136"/>
        <end position="159"/>
    </location>
</feature>
<gene>
    <name evidence="2" type="ORF">GCM10007894_13650</name>
</gene>
<feature type="transmembrane region" description="Helical" evidence="1">
    <location>
        <begin position="361"/>
        <end position="383"/>
    </location>
</feature>
<keyword evidence="1" id="KW-0812">Transmembrane</keyword>
<dbReference type="Pfam" id="PF03929">
    <property type="entry name" value="PepSY_TM"/>
    <property type="match status" value="1"/>
</dbReference>
<evidence type="ECO:0000256" key="1">
    <source>
        <dbReference type="SAM" id="Phobius"/>
    </source>
</evidence>
<reference evidence="2 3" key="1">
    <citation type="journal article" date="2014" name="Int. J. Syst. Evol. Microbiol.">
        <title>Complete genome sequence of Corynebacterium casei LMG S-19264T (=DSM 44701T), isolated from a smear-ripened cheese.</title>
        <authorList>
            <consortium name="US DOE Joint Genome Institute (JGI-PGF)"/>
            <person name="Walter F."/>
            <person name="Albersmeier A."/>
            <person name="Kalinowski J."/>
            <person name="Ruckert C."/>
        </authorList>
    </citation>
    <scope>NUCLEOTIDE SEQUENCE [LARGE SCALE GENOMIC DNA]</scope>
    <source>
        <strain evidence="2 3">NBRC 112785</strain>
    </source>
</reference>
<evidence type="ECO:0000313" key="3">
    <source>
        <dbReference type="Proteomes" id="UP001157439"/>
    </source>
</evidence>
<dbReference type="Proteomes" id="UP001157439">
    <property type="component" value="Unassembled WGS sequence"/>
</dbReference>
<protein>
    <submittedName>
        <fullName evidence="2">Peptidase</fullName>
    </submittedName>
</protein>
<dbReference type="PANTHER" id="PTHR34219:SF8">
    <property type="entry name" value="PEPSY DOMAIN-CONTAINING PROTEIN"/>
    <property type="match status" value="1"/>
</dbReference>
<dbReference type="RefSeq" id="WP_095497059.1">
    <property type="nucleotide sequence ID" value="NZ_BSPO01000002.1"/>
</dbReference>
<feature type="transmembrane region" description="Helical" evidence="1">
    <location>
        <begin position="187"/>
        <end position="208"/>
    </location>
</feature>
<comment type="caution">
    <text evidence="2">The sequence shown here is derived from an EMBL/GenBank/DDBJ whole genome shotgun (WGS) entry which is preliminary data.</text>
</comment>
<dbReference type="AlphaFoldDB" id="A0AA37WWC8"/>
<accession>A0AA37WWC8</accession>
<feature type="transmembrane region" description="Helical" evidence="1">
    <location>
        <begin position="12"/>
        <end position="37"/>
    </location>
</feature>
<dbReference type="PANTHER" id="PTHR34219">
    <property type="entry name" value="IRON-REGULATED INNER MEMBRANE PROTEIN-RELATED"/>
    <property type="match status" value="1"/>
</dbReference>
<feature type="transmembrane region" description="Helical" evidence="1">
    <location>
        <begin position="329"/>
        <end position="349"/>
    </location>
</feature>
<sequence>MKLNAKQWFNFHHYFGFVFSILLAWVCFTGTLATVSYELQYIWDSKYRGVSSEPFEKVNWVAAENNLRQQYPGWQIHGGRVRPQSYLAGEIYLIKDGKTLYVYFDQATGELTGEGSPSRIASFLKRLHANLSIPKWGSIIVTATSICLLGLLITAPFVYRKWWQGFTKLPKQKLNAKRSSWADWHKWLGLTSFWFVLIMALSGLWYFYDAVSKFGQTKGPRGGSAQIEQPAEQASLLYLDTILTRVEEARPELAVTRFFYPRNSKARFVAWGQDGTILIRERANTVNVDVETGEVTRVIKAQELPFWDRLDHTMDPLHYGNFGGLEVKLIWVAFGLILTFLCLSGMRMCYQRIQRHNNGRFGWLGLWGWVSLAIVLASIYLTLQSTMTERKATPPYSPVLTAPQ</sequence>
<organism evidence="2 3">
    <name type="scientific">Paraferrimonas haliotis</name>
    <dbReference type="NCBI Taxonomy" id="2013866"/>
    <lineage>
        <taxon>Bacteria</taxon>
        <taxon>Pseudomonadati</taxon>
        <taxon>Pseudomonadota</taxon>
        <taxon>Gammaproteobacteria</taxon>
        <taxon>Alteromonadales</taxon>
        <taxon>Ferrimonadaceae</taxon>
        <taxon>Paraferrimonas</taxon>
    </lineage>
</organism>
<proteinExistence type="predicted"/>
<keyword evidence="1" id="KW-1133">Transmembrane helix</keyword>
<keyword evidence="3" id="KW-1185">Reference proteome</keyword>
<keyword evidence="1" id="KW-0472">Membrane</keyword>